<name>A0ABX0TRH0_9SPHN</name>
<organism evidence="1 2">
    <name type="scientific">Sphingomonas vulcanisoli</name>
    <dbReference type="NCBI Taxonomy" id="1658060"/>
    <lineage>
        <taxon>Bacteria</taxon>
        <taxon>Pseudomonadati</taxon>
        <taxon>Pseudomonadota</taxon>
        <taxon>Alphaproteobacteria</taxon>
        <taxon>Sphingomonadales</taxon>
        <taxon>Sphingomonadaceae</taxon>
        <taxon>Sphingomonas</taxon>
    </lineage>
</organism>
<keyword evidence="2" id="KW-1185">Reference proteome</keyword>
<reference evidence="1 2" key="1">
    <citation type="submission" date="2020-03" db="EMBL/GenBank/DDBJ databases">
        <title>Genomic Encyclopedia of Type Strains, Phase III (KMG-III): the genomes of soil and plant-associated and newly described type strains.</title>
        <authorList>
            <person name="Whitman W."/>
        </authorList>
    </citation>
    <scope>NUCLEOTIDE SEQUENCE [LARGE SCALE GENOMIC DNA]</scope>
    <source>
        <strain evidence="1 2">CECT 8804</strain>
    </source>
</reference>
<proteinExistence type="predicted"/>
<evidence type="ECO:0000313" key="1">
    <source>
        <dbReference type="EMBL" id="NIJ08046.1"/>
    </source>
</evidence>
<protein>
    <submittedName>
        <fullName evidence="1">Uncharacterized metal-binding protein YceD (DUF177 family)</fullName>
    </submittedName>
</protein>
<dbReference type="Proteomes" id="UP000727456">
    <property type="component" value="Unassembled WGS sequence"/>
</dbReference>
<dbReference type="RefSeq" id="WP_167072871.1">
    <property type="nucleotide sequence ID" value="NZ_JAAOZC010000003.1"/>
</dbReference>
<dbReference type="EMBL" id="JAAOZC010000003">
    <property type="protein sequence ID" value="NIJ08046.1"/>
    <property type="molecule type" value="Genomic_DNA"/>
</dbReference>
<accession>A0ABX0TRH0</accession>
<evidence type="ECO:0000313" key="2">
    <source>
        <dbReference type="Proteomes" id="UP000727456"/>
    </source>
</evidence>
<sequence>MTPPEFSRAYALDTLGEPRKVSIEADPAECAALAARFDLLALDRLSAEATLIRDGAVVSAEGRIVAQVIQACVASGADVPQAIDAPFALRFVPETDAPDEDVEIDSDALDDMAYTGGAIDLGEAVAQTMTLSLDPFPRAPDADAVLRAAGVLQEGDAIAPSPLAGLADLLKK</sequence>
<dbReference type="InterPro" id="IPR003772">
    <property type="entry name" value="YceD"/>
</dbReference>
<gene>
    <name evidence="1" type="ORF">FHS31_001656</name>
</gene>
<dbReference type="Pfam" id="PF02620">
    <property type="entry name" value="YceD"/>
    <property type="match status" value="1"/>
</dbReference>
<comment type="caution">
    <text evidence="1">The sequence shown here is derived from an EMBL/GenBank/DDBJ whole genome shotgun (WGS) entry which is preliminary data.</text>
</comment>